<keyword evidence="1" id="KW-1133">Transmembrane helix</keyword>
<dbReference type="EMBL" id="OW970315">
    <property type="protein sequence ID" value="CAH6334743.1"/>
    <property type="molecule type" value="Genomic_DNA"/>
</dbReference>
<protein>
    <submittedName>
        <fullName evidence="2">Potassium transporter TrkH</fullName>
    </submittedName>
</protein>
<evidence type="ECO:0000313" key="2">
    <source>
        <dbReference type="EMBL" id="CAH6334743.1"/>
    </source>
</evidence>
<sequence>MTLLTLSMPWQFAAGLFPLFLLLLCLMAARIRTGLGLSLSPSVTVNQEATEAAVCWLFATAATLAMLSPLSSRLPAFFFILFLFRLTLTDALTGLLPRSVTVSCLMAGLMASLWRPLSQAPESALSALLSHLAAAINMLTITGGLRHLSLLKGGRENPAMGDVWMSGAVCAWLGFSGYHAVGIGVLLFTLWQLQSRRAPEGGPFGPWLAAGAVIVTLFELYQPLITW</sequence>
<feature type="transmembrane region" description="Helical" evidence="1">
    <location>
        <begin position="163"/>
        <end position="192"/>
    </location>
</feature>
<proteinExistence type="predicted"/>
<feature type="transmembrane region" description="Helical" evidence="1">
    <location>
        <begin position="204"/>
        <end position="221"/>
    </location>
</feature>
<dbReference type="RefSeq" id="WP_031592662.1">
    <property type="nucleotide sequence ID" value="NZ_JNVA01000034.1"/>
</dbReference>
<dbReference type="Proteomes" id="UP001158961">
    <property type="component" value="Chromosome"/>
</dbReference>
<gene>
    <name evidence="2" type="ORF">DAPPPG734_18500</name>
</gene>
<feature type="transmembrane region" description="Helical" evidence="1">
    <location>
        <begin position="123"/>
        <end position="142"/>
    </location>
</feature>
<feature type="transmembrane region" description="Helical" evidence="1">
    <location>
        <begin position="100"/>
        <end position="117"/>
    </location>
</feature>
<dbReference type="AlphaFoldDB" id="A0AAN2FFF5"/>
<organism evidence="2 3">
    <name type="scientific">Enterobacter agglomerans</name>
    <name type="common">Erwinia herbicola</name>
    <name type="synonym">Pantoea agglomerans</name>
    <dbReference type="NCBI Taxonomy" id="549"/>
    <lineage>
        <taxon>Bacteria</taxon>
        <taxon>Pseudomonadati</taxon>
        <taxon>Pseudomonadota</taxon>
        <taxon>Gammaproteobacteria</taxon>
        <taxon>Enterobacterales</taxon>
        <taxon>Erwiniaceae</taxon>
        <taxon>Pantoea</taxon>
        <taxon>Pantoea agglomerans group</taxon>
    </lineage>
</organism>
<evidence type="ECO:0000256" key="1">
    <source>
        <dbReference type="SAM" id="Phobius"/>
    </source>
</evidence>
<keyword evidence="1" id="KW-0812">Transmembrane</keyword>
<accession>A0AAN2FFF5</accession>
<evidence type="ECO:0000313" key="3">
    <source>
        <dbReference type="Proteomes" id="UP001158961"/>
    </source>
</evidence>
<name>A0AAN2FFF5_ENTAG</name>
<feature type="transmembrane region" description="Helical" evidence="1">
    <location>
        <begin position="12"/>
        <end position="31"/>
    </location>
</feature>
<reference evidence="2" key="1">
    <citation type="submission" date="2022-05" db="EMBL/GenBank/DDBJ databases">
        <authorList>
            <person name="Pothier F. J."/>
        </authorList>
    </citation>
    <scope>NUCLEOTIDE SEQUENCE</scope>
    <source>
        <strain evidence="2">DAPP-PG734</strain>
    </source>
</reference>
<keyword evidence="1" id="KW-0472">Membrane</keyword>